<dbReference type="InterPro" id="IPR007419">
    <property type="entry name" value="BFD-like_2Fe2S-bd_dom"/>
</dbReference>
<feature type="domain" description="BFD-like [2Fe-2S]-binding" evidence="9">
    <location>
        <begin position="3"/>
        <end position="47"/>
    </location>
</feature>
<dbReference type="Pfam" id="PF04324">
    <property type="entry name" value="Fer2_BFD"/>
    <property type="match status" value="1"/>
</dbReference>
<keyword evidence="6" id="KW-0411">Iron-sulfur</keyword>
<keyword evidence="11" id="KW-1185">Reference proteome</keyword>
<sequence>MFVCVCNAISDKAVREAVANGARTLADLQAQLGVATCCGCCASCAESFLEPQVDASVLQATEVSPPWKKAA</sequence>
<evidence type="ECO:0000256" key="2">
    <source>
        <dbReference type="ARBA" id="ARBA00022714"/>
    </source>
</evidence>
<name>A0A7Y4LA31_9BURK</name>
<keyword evidence="3" id="KW-0479">Metal-binding</keyword>
<dbReference type="RefSeq" id="WP_171587612.1">
    <property type="nucleotide sequence ID" value="NZ_JABGBO010000001.1"/>
</dbReference>
<dbReference type="InterPro" id="IPR041854">
    <property type="entry name" value="BFD-like_2Fe2S-bd_dom_sf"/>
</dbReference>
<organism evidence="10 11">
    <name type="scientific">Pelistega europaea</name>
    <dbReference type="NCBI Taxonomy" id="106147"/>
    <lineage>
        <taxon>Bacteria</taxon>
        <taxon>Pseudomonadati</taxon>
        <taxon>Pseudomonadota</taxon>
        <taxon>Betaproteobacteria</taxon>
        <taxon>Burkholderiales</taxon>
        <taxon>Alcaligenaceae</taxon>
        <taxon>Pelistega</taxon>
    </lineage>
</organism>
<accession>A0A7Y4LA31</accession>
<dbReference type="AlphaFoldDB" id="A0A7Y4LA31"/>
<protein>
    <recommendedName>
        <fullName evidence="7">Bacterioferritin-associated ferredoxin</fullName>
    </recommendedName>
</protein>
<reference evidence="10 11" key="1">
    <citation type="submission" date="2020-05" db="EMBL/GenBank/DDBJ databases">
        <authorList>
            <person name="Niu N."/>
        </authorList>
    </citation>
    <scope>NUCLEOTIDE SEQUENCE [LARGE SCALE GENOMIC DNA]</scope>
    <source>
        <strain evidence="10 11">LMG10982</strain>
    </source>
</reference>
<dbReference type="Proteomes" id="UP000541421">
    <property type="component" value="Unassembled WGS sequence"/>
</dbReference>
<evidence type="ECO:0000259" key="9">
    <source>
        <dbReference type="Pfam" id="PF04324"/>
    </source>
</evidence>
<keyword evidence="5" id="KW-0408">Iron</keyword>
<dbReference type="PANTHER" id="PTHR37424:SF1">
    <property type="entry name" value="BACTERIOFERRITIN-ASSOCIATED FERREDOXIN"/>
    <property type="match status" value="1"/>
</dbReference>
<dbReference type="PANTHER" id="PTHR37424">
    <property type="entry name" value="BACTERIOFERRITIN-ASSOCIATED FERREDOXIN"/>
    <property type="match status" value="1"/>
</dbReference>
<evidence type="ECO:0000313" key="11">
    <source>
        <dbReference type="Proteomes" id="UP000541421"/>
    </source>
</evidence>
<evidence type="ECO:0000256" key="8">
    <source>
        <dbReference type="ARBA" id="ARBA00046332"/>
    </source>
</evidence>
<gene>
    <name evidence="10" type="ORF">HKX40_00515</name>
</gene>
<dbReference type="InterPro" id="IPR052371">
    <property type="entry name" value="BFD-associated_ferredoxin"/>
</dbReference>
<keyword evidence="1" id="KW-0813">Transport</keyword>
<evidence type="ECO:0000256" key="6">
    <source>
        <dbReference type="ARBA" id="ARBA00023014"/>
    </source>
</evidence>
<evidence type="ECO:0000256" key="4">
    <source>
        <dbReference type="ARBA" id="ARBA00022982"/>
    </source>
</evidence>
<evidence type="ECO:0000256" key="3">
    <source>
        <dbReference type="ARBA" id="ARBA00022723"/>
    </source>
</evidence>
<keyword evidence="2" id="KW-0001">2Fe-2S</keyword>
<dbReference type="GO" id="GO:0051537">
    <property type="term" value="F:2 iron, 2 sulfur cluster binding"/>
    <property type="evidence" value="ECO:0007669"/>
    <property type="project" value="UniProtKB-KW"/>
</dbReference>
<evidence type="ECO:0000313" key="10">
    <source>
        <dbReference type="EMBL" id="NOL48622.1"/>
    </source>
</evidence>
<evidence type="ECO:0000256" key="5">
    <source>
        <dbReference type="ARBA" id="ARBA00023004"/>
    </source>
</evidence>
<proteinExistence type="inferred from homology"/>
<dbReference type="EMBL" id="JABGBO010000001">
    <property type="protein sequence ID" value="NOL48622.1"/>
    <property type="molecule type" value="Genomic_DNA"/>
</dbReference>
<comment type="caution">
    <text evidence="10">The sequence shown here is derived from an EMBL/GenBank/DDBJ whole genome shotgun (WGS) entry which is preliminary data.</text>
</comment>
<evidence type="ECO:0000256" key="7">
    <source>
        <dbReference type="ARBA" id="ARBA00039386"/>
    </source>
</evidence>
<dbReference type="GO" id="GO:0046872">
    <property type="term" value="F:metal ion binding"/>
    <property type="evidence" value="ECO:0007669"/>
    <property type="project" value="UniProtKB-KW"/>
</dbReference>
<evidence type="ECO:0000256" key="1">
    <source>
        <dbReference type="ARBA" id="ARBA00022448"/>
    </source>
</evidence>
<dbReference type="Gene3D" id="1.10.10.1100">
    <property type="entry name" value="BFD-like [2Fe-2S]-binding domain"/>
    <property type="match status" value="1"/>
</dbReference>
<keyword evidence="4" id="KW-0249">Electron transport</keyword>
<comment type="similarity">
    <text evidence="8">Belongs to the Bfd family.</text>
</comment>